<dbReference type="Proteomes" id="UP000239589">
    <property type="component" value="Unassembled WGS sequence"/>
</dbReference>
<dbReference type="EMBL" id="PGEM01000107">
    <property type="protein sequence ID" value="PPJ62594.1"/>
    <property type="molecule type" value="Genomic_DNA"/>
</dbReference>
<keyword evidence="2" id="KW-1185">Reference proteome</keyword>
<dbReference type="OrthoDB" id="495847at2"/>
<evidence type="ECO:0000313" key="1">
    <source>
        <dbReference type="EMBL" id="PPJ62594.1"/>
    </source>
</evidence>
<gene>
    <name evidence="1" type="ORF">CUN59_14600</name>
</gene>
<proteinExistence type="predicted"/>
<comment type="caution">
    <text evidence="1">The sequence shown here is derived from an EMBL/GenBank/DDBJ whole genome shotgun (WGS) entry which is preliminary data.</text>
</comment>
<evidence type="ECO:0000313" key="2">
    <source>
        <dbReference type="Proteomes" id="UP000239589"/>
    </source>
</evidence>
<sequence>MAAIIISDLQHIEDQKTFLYDLDYQPILGGFIPFLGGLGGLGRADFVQLTTVYDGINTQETAYRGPFSFYENKILTADFSRTAFYLIV</sequence>
<reference evidence="1 2" key="1">
    <citation type="submission" date="2018-02" db="EMBL/GenBank/DDBJ databases">
        <title>Discovery of a pederin family compound in a non-symbiotic bloom-forming cyanobacterium.</title>
        <authorList>
            <person name="Kust A."/>
            <person name="Mares J."/>
            <person name="Jokela J."/>
            <person name="Urajova P."/>
            <person name="Hajek J."/>
            <person name="Saurav K."/>
            <person name="Voracova K."/>
            <person name="Fewer D.P."/>
            <person name="Haapaniemi E."/>
            <person name="Permi P."/>
            <person name="Rehakova K."/>
            <person name="Sivonen K."/>
            <person name="Hrouzek P."/>
        </authorList>
    </citation>
    <scope>NUCLEOTIDE SEQUENCE [LARGE SCALE GENOMIC DNA]</scope>
    <source>
        <strain evidence="1 2">CHARLIE-1</strain>
    </source>
</reference>
<accession>A0A2S6CS33</accession>
<dbReference type="AlphaFoldDB" id="A0A2S6CS33"/>
<name>A0A2S6CS33_9CYAN</name>
<dbReference type="RefSeq" id="WP_104388530.1">
    <property type="nucleotide sequence ID" value="NZ_PGEM01000107.1"/>
</dbReference>
<protein>
    <submittedName>
        <fullName evidence="1">Uncharacterized protein</fullName>
    </submittedName>
</protein>
<organism evidence="1 2">
    <name type="scientific">Cuspidothrix issatschenkoi CHARLIE-1</name>
    <dbReference type="NCBI Taxonomy" id="2052836"/>
    <lineage>
        <taxon>Bacteria</taxon>
        <taxon>Bacillati</taxon>
        <taxon>Cyanobacteriota</taxon>
        <taxon>Cyanophyceae</taxon>
        <taxon>Nostocales</taxon>
        <taxon>Aphanizomenonaceae</taxon>
        <taxon>Cuspidothrix</taxon>
    </lineage>
</organism>